<dbReference type="InterPro" id="IPR003265">
    <property type="entry name" value="HhH-GPD_domain"/>
</dbReference>
<keyword evidence="13" id="KW-1185">Reference proteome</keyword>
<dbReference type="EC" id="4.2.99.18" evidence="12"/>
<dbReference type="Pfam" id="PF00730">
    <property type="entry name" value="HhH-GPD"/>
    <property type="match status" value="1"/>
</dbReference>
<keyword evidence="3" id="KW-0004">4Fe-4S</keyword>
<dbReference type="PIRSF" id="PIRSF001435">
    <property type="entry name" value="Nth"/>
    <property type="match status" value="1"/>
</dbReference>
<dbReference type="PANTHER" id="PTHR10359">
    <property type="entry name" value="A/G-SPECIFIC ADENINE GLYCOSYLASE/ENDONUCLEASE III"/>
    <property type="match status" value="1"/>
</dbReference>
<feature type="domain" description="HhH-GPD" evidence="11">
    <location>
        <begin position="41"/>
        <end position="188"/>
    </location>
</feature>
<evidence type="ECO:0000313" key="12">
    <source>
        <dbReference type="EMBL" id="CTQ33651.1"/>
    </source>
</evidence>
<keyword evidence="4" id="KW-0479">Metal-binding</keyword>
<dbReference type="SMART" id="SM00525">
    <property type="entry name" value="FES"/>
    <property type="match status" value="1"/>
</dbReference>
<dbReference type="GO" id="GO:0051539">
    <property type="term" value="F:4 iron, 4 sulfur cluster binding"/>
    <property type="evidence" value="ECO:0007669"/>
    <property type="project" value="UniProtKB-KW"/>
</dbReference>
<dbReference type="OrthoDB" id="9800977at2"/>
<name>A0A0M6XTY0_9RHOB</name>
<dbReference type="FunFam" id="1.10.340.30:FF:000001">
    <property type="entry name" value="Endonuclease III"/>
    <property type="match status" value="1"/>
</dbReference>
<keyword evidence="6" id="KW-0378">Hydrolase</keyword>
<dbReference type="Gene3D" id="1.10.340.30">
    <property type="entry name" value="Hypothetical protein, domain 2"/>
    <property type="match status" value="1"/>
</dbReference>
<dbReference type="GO" id="GO:0006285">
    <property type="term" value="P:base-excision repair, AP site formation"/>
    <property type="evidence" value="ECO:0007669"/>
    <property type="project" value="TreeGrafter"/>
</dbReference>
<keyword evidence="12" id="KW-0456">Lyase</keyword>
<gene>
    <name evidence="12" type="primary">nth_2</name>
    <name evidence="12" type="ORF">JAN5088_02435</name>
</gene>
<evidence type="ECO:0000256" key="4">
    <source>
        <dbReference type="ARBA" id="ARBA00022723"/>
    </source>
</evidence>
<dbReference type="EMBL" id="CXPG01000020">
    <property type="protein sequence ID" value="CTQ33651.1"/>
    <property type="molecule type" value="Genomic_DNA"/>
</dbReference>
<proteinExistence type="inferred from homology"/>
<evidence type="ECO:0000256" key="9">
    <source>
        <dbReference type="ARBA" id="ARBA00023204"/>
    </source>
</evidence>
<keyword evidence="9" id="KW-0234">DNA repair</keyword>
<keyword evidence="7" id="KW-0408">Iron</keyword>
<dbReference type="InterPro" id="IPR011257">
    <property type="entry name" value="DNA_glycosylase"/>
</dbReference>
<evidence type="ECO:0000256" key="3">
    <source>
        <dbReference type="ARBA" id="ARBA00022485"/>
    </source>
</evidence>
<evidence type="ECO:0000256" key="6">
    <source>
        <dbReference type="ARBA" id="ARBA00022801"/>
    </source>
</evidence>
<dbReference type="InterPro" id="IPR023170">
    <property type="entry name" value="HhH_base_excis_C"/>
</dbReference>
<organism evidence="12 13">
    <name type="scientific">Jannaschia rubra</name>
    <dbReference type="NCBI Taxonomy" id="282197"/>
    <lineage>
        <taxon>Bacteria</taxon>
        <taxon>Pseudomonadati</taxon>
        <taxon>Pseudomonadota</taxon>
        <taxon>Alphaproteobacteria</taxon>
        <taxon>Rhodobacterales</taxon>
        <taxon>Roseobacteraceae</taxon>
        <taxon>Jannaschia</taxon>
    </lineage>
</organism>
<evidence type="ECO:0000256" key="10">
    <source>
        <dbReference type="ARBA" id="ARBA00023295"/>
    </source>
</evidence>
<keyword evidence="8" id="KW-0411">Iron-sulfur</keyword>
<evidence type="ECO:0000259" key="11">
    <source>
        <dbReference type="SMART" id="SM00478"/>
    </source>
</evidence>
<comment type="cofactor">
    <cofactor evidence="1">
        <name>[4Fe-4S] cluster</name>
        <dbReference type="ChEBI" id="CHEBI:49883"/>
    </cofactor>
</comment>
<dbReference type="STRING" id="282197.SAMN04488517_102481"/>
<evidence type="ECO:0000256" key="2">
    <source>
        <dbReference type="ARBA" id="ARBA00008343"/>
    </source>
</evidence>
<comment type="similarity">
    <text evidence="2">Belongs to the Nth/MutY family.</text>
</comment>
<dbReference type="Gene3D" id="1.10.1670.10">
    <property type="entry name" value="Helix-hairpin-Helix base-excision DNA repair enzymes (C-terminal)"/>
    <property type="match status" value="1"/>
</dbReference>
<evidence type="ECO:0000256" key="8">
    <source>
        <dbReference type="ARBA" id="ARBA00023014"/>
    </source>
</evidence>
<keyword evidence="10" id="KW-0326">Glycosidase</keyword>
<keyword evidence="5" id="KW-0227">DNA damage</keyword>
<evidence type="ECO:0000256" key="1">
    <source>
        <dbReference type="ARBA" id="ARBA00001966"/>
    </source>
</evidence>
<dbReference type="SMART" id="SM00478">
    <property type="entry name" value="ENDO3c"/>
    <property type="match status" value="1"/>
</dbReference>
<dbReference type="CDD" id="cd00056">
    <property type="entry name" value="ENDO3c"/>
    <property type="match status" value="1"/>
</dbReference>
<dbReference type="PANTHER" id="PTHR10359:SF18">
    <property type="entry name" value="ENDONUCLEASE III"/>
    <property type="match status" value="1"/>
</dbReference>
<evidence type="ECO:0000313" key="13">
    <source>
        <dbReference type="Proteomes" id="UP000048908"/>
    </source>
</evidence>
<accession>A0A0M6XTY0</accession>
<dbReference type="GO" id="GO:0019104">
    <property type="term" value="F:DNA N-glycosylase activity"/>
    <property type="evidence" value="ECO:0007669"/>
    <property type="project" value="TreeGrafter"/>
</dbReference>
<reference evidence="12 13" key="1">
    <citation type="submission" date="2015-07" db="EMBL/GenBank/DDBJ databases">
        <authorList>
            <person name="Noorani M."/>
        </authorList>
    </citation>
    <scope>NUCLEOTIDE SEQUENCE [LARGE SCALE GENOMIC DNA]</scope>
    <source>
        <strain evidence="12 13">CECT 5088</strain>
    </source>
</reference>
<dbReference type="SUPFAM" id="SSF48150">
    <property type="entry name" value="DNA-glycosylase"/>
    <property type="match status" value="1"/>
</dbReference>
<dbReference type="RefSeq" id="WP_055683039.1">
    <property type="nucleotide sequence ID" value="NZ_CXPG01000020.1"/>
</dbReference>
<dbReference type="InterPro" id="IPR003651">
    <property type="entry name" value="Endonuclease3_FeS-loop_motif"/>
</dbReference>
<dbReference type="GO" id="GO:0046872">
    <property type="term" value="F:metal ion binding"/>
    <property type="evidence" value="ECO:0007669"/>
    <property type="project" value="UniProtKB-KW"/>
</dbReference>
<evidence type="ECO:0000256" key="5">
    <source>
        <dbReference type="ARBA" id="ARBA00022763"/>
    </source>
</evidence>
<keyword evidence="12" id="KW-0540">Nuclease</keyword>
<keyword evidence="12" id="KW-0255">Endonuclease</keyword>
<protein>
    <submittedName>
        <fullName evidence="12">Endonuclease III</fullName>
        <ecNumber evidence="12">4.2.99.18</ecNumber>
    </submittedName>
</protein>
<dbReference type="GO" id="GO:0140078">
    <property type="term" value="F:class I DNA-(apurinic or apyrimidinic site) endonuclease activity"/>
    <property type="evidence" value="ECO:0007669"/>
    <property type="project" value="UniProtKB-EC"/>
</dbReference>
<dbReference type="Proteomes" id="UP000048908">
    <property type="component" value="Unassembled WGS sequence"/>
</dbReference>
<evidence type="ECO:0000256" key="7">
    <source>
        <dbReference type="ARBA" id="ARBA00023004"/>
    </source>
</evidence>
<dbReference type="AlphaFoldDB" id="A0A0M6XTY0"/>
<sequence length="214" mass="23342">MLDEDQRFELMKRLRAELPDAPKPQAKGGRDAFRSVVSCLLSAQSLDRNTAAASKALFALADTPQGILDLPEERIVDAIRPAGLYNVKARNLRRMCRALIDEHGGTVPQTRKGLMSLPGVGRKCADIVLHFTFGQDTVAVDTHVHRVCNRTGLAHGKTEAQTAASLEARIPDGFLSDGHLLLLTHGKRTCRARAPLCPTCVLRDLCEAFPAILD</sequence>